<dbReference type="RefSeq" id="YP_009046669.1">
    <property type="nucleotide sequence ID" value="NC_024451.1"/>
</dbReference>
<dbReference type="GO" id="GO:0004386">
    <property type="term" value="F:helicase activity"/>
    <property type="evidence" value="ECO:0007669"/>
    <property type="project" value="UniProtKB-KW"/>
</dbReference>
<organism evidence="6 7">
    <name type="scientific">Armadillidium vulgare iridescent virus</name>
    <dbReference type="NCBI Taxonomy" id="72201"/>
    <lineage>
        <taxon>Viruses</taxon>
        <taxon>Varidnaviria</taxon>
        <taxon>Bamfordvirae</taxon>
        <taxon>Nucleocytoviricota</taxon>
        <taxon>Megaviricetes</taxon>
        <taxon>Pimascovirales</taxon>
        <taxon>Pimascovirales incertae sedis</taxon>
        <taxon>Iridoviridae</taxon>
        <taxon>Betairidovirinae</taxon>
        <taxon>Iridovirus</taxon>
        <taxon>Iridovirus armadillidium1</taxon>
        <taxon>Invertebrate iridescent virus 31</taxon>
    </lineage>
</organism>
<proteinExistence type="predicted"/>
<dbReference type="GeneID" id="19738639"/>
<dbReference type="Proteomes" id="UP000114278">
    <property type="component" value="Segment"/>
</dbReference>
<feature type="domain" description="Helicase ATP-binding" evidence="5">
    <location>
        <begin position="99"/>
        <end position="254"/>
    </location>
</feature>
<evidence type="ECO:0000259" key="5">
    <source>
        <dbReference type="PROSITE" id="PS51192"/>
    </source>
</evidence>
<protein>
    <submittedName>
        <fullName evidence="6">Putative helicase</fullName>
    </submittedName>
</protein>
<evidence type="ECO:0000256" key="4">
    <source>
        <dbReference type="ARBA" id="ARBA00022840"/>
    </source>
</evidence>
<keyword evidence="1" id="KW-0547">Nucleotide-binding</keyword>
<gene>
    <name evidence="6" type="primary">055R</name>
    <name evidence="6" type="ORF">IIV31_055R</name>
</gene>
<accession>A0A068QK77</accession>
<evidence type="ECO:0000313" key="6">
    <source>
        <dbReference type="EMBL" id="CCV02427.1"/>
    </source>
</evidence>
<keyword evidence="3 6" id="KW-0347">Helicase</keyword>
<keyword evidence="2" id="KW-0378">Hydrolase</keyword>
<dbReference type="GO" id="GO:0003677">
    <property type="term" value="F:DNA binding"/>
    <property type="evidence" value="ECO:0007669"/>
    <property type="project" value="InterPro"/>
</dbReference>
<keyword evidence="4" id="KW-0067">ATP-binding</keyword>
<dbReference type="InterPro" id="IPR014001">
    <property type="entry name" value="Helicase_ATP-bd"/>
</dbReference>
<dbReference type="InterPro" id="IPR050615">
    <property type="entry name" value="ATP-dep_DNA_Helicase"/>
</dbReference>
<dbReference type="PROSITE" id="PS51192">
    <property type="entry name" value="HELICASE_ATP_BIND_1"/>
    <property type="match status" value="1"/>
</dbReference>
<name>A0A068QK77_9VIRU</name>
<dbReference type="PANTHER" id="PTHR11274:SF0">
    <property type="entry name" value="GENERAL TRANSCRIPTION AND DNA REPAIR FACTOR IIH HELICASE SUBUNIT XPB"/>
    <property type="match status" value="1"/>
</dbReference>
<dbReference type="PANTHER" id="PTHR11274">
    <property type="entry name" value="RAD25/XP-B DNA REPAIR HELICASE"/>
    <property type="match status" value="1"/>
</dbReference>
<dbReference type="InterPro" id="IPR006935">
    <property type="entry name" value="Helicase/UvrB_N"/>
</dbReference>
<dbReference type="KEGG" id="vg:19738639"/>
<evidence type="ECO:0000256" key="3">
    <source>
        <dbReference type="ARBA" id="ARBA00022806"/>
    </source>
</evidence>
<dbReference type="SMART" id="SM00487">
    <property type="entry name" value="DEXDc"/>
    <property type="match status" value="1"/>
</dbReference>
<dbReference type="SUPFAM" id="SSF52540">
    <property type="entry name" value="P-loop containing nucleoside triphosphate hydrolases"/>
    <property type="match status" value="1"/>
</dbReference>
<dbReference type="GO" id="GO:0016787">
    <property type="term" value="F:hydrolase activity"/>
    <property type="evidence" value="ECO:0007669"/>
    <property type="project" value="UniProtKB-KW"/>
</dbReference>
<dbReference type="EMBL" id="HF920637">
    <property type="protein sequence ID" value="CCV02427.1"/>
    <property type="molecule type" value="Genomic_DNA"/>
</dbReference>
<dbReference type="InterPro" id="IPR027417">
    <property type="entry name" value="P-loop_NTPase"/>
</dbReference>
<evidence type="ECO:0000256" key="1">
    <source>
        <dbReference type="ARBA" id="ARBA00022741"/>
    </source>
</evidence>
<dbReference type="CDD" id="cd18785">
    <property type="entry name" value="SF2_C"/>
    <property type="match status" value="1"/>
</dbReference>
<sequence length="452" mass="51855">MSCKVNVSTLDDETLKSLKSKALLKIESSSFFSKNGKGQQEFVKLTRLIPETNDVFIPFAMARKYNLPIPDRKKFPPFPEIQFNGVLRENQNDVKREAIDLLEKHHSVIISCYTGFGKTIGSINLALKLKLKTLIVVTRVVLMDQWKESIIRFCSKKNEDDGTPLVEIITSSSKDDYVMCNFAIINAVNISKMEPGFLESFGTVIVDEVHLVMAKKTFRNLLHVTPRYLIALSATSYRSDGLDALFPIFFGNGKIKRDLKREHTIYKVTTSFKPEVKFDINGKMNWNALLEEQASNEERNRLIIKIVNENPERTFLILVKRIKQGEWLAKELKQSFLEREMGQLTLNNEKSGGVETLFGSNQKFDKSCRVLIGTSSKIGTGFDFDKLDTLLLAADVVEYYIQFLGRIMRREDVHPIIFDFVDRNKTLLKHYSERLKVYKKHGGIIKDWTSKS</sequence>
<dbReference type="GO" id="GO:0005524">
    <property type="term" value="F:ATP binding"/>
    <property type="evidence" value="ECO:0007669"/>
    <property type="project" value="UniProtKB-KW"/>
</dbReference>
<keyword evidence="7" id="KW-1185">Reference proteome</keyword>
<evidence type="ECO:0000313" key="7">
    <source>
        <dbReference type="Proteomes" id="UP000114278"/>
    </source>
</evidence>
<dbReference type="Gene3D" id="3.40.50.300">
    <property type="entry name" value="P-loop containing nucleotide triphosphate hydrolases"/>
    <property type="match status" value="2"/>
</dbReference>
<evidence type="ECO:0000256" key="2">
    <source>
        <dbReference type="ARBA" id="ARBA00022801"/>
    </source>
</evidence>
<dbReference type="Pfam" id="PF04851">
    <property type="entry name" value="ResIII"/>
    <property type="match status" value="1"/>
</dbReference>
<dbReference type="OrthoDB" id="4131at10239"/>
<reference evidence="6 7" key="1">
    <citation type="journal article" date="2014" name="J. Gen. Virol.">
        <title>Genome sequence of a crustacean iridovirus, IIV31, isolated from the pill bug, Armadillidium vulgare.</title>
        <authorList>
            <person name="Piegu B."/>
            <person name="Guizard S."/>
            <person name="Yeping T."/>
            <person name="Cruaud C."/>
            <person name="Asgari S."/>
            <person name="Bideshi D.K."/>
            <person name="Federici B.A."/>
            <person name="Bigot Y."/>
        </authorList>
    </citation>
    <scope>NUCLEOTIDE SEQUENCE [LARGE SCALE GENOMIC DNA]</scope>
</reference>